<keyword evidence="13 14" id="KW-0464">Manganese</keyword>
<evidence type="ECO:0000256" key="1">
    <source>
        <dbReference type="ARBA" id="ARBA00000077"/>
    </source>
</evidence>
<dbReference type="OrthoDB" id="9803420at2"/>
<dbReference type="EC" id="3.1.26.4" evidence="6 14"/>
<evidence type="ECO:0000256" key="2">
    <source>
        <dbReference type="ARBA" id="ARBA00001946"/>
    </source>
</evidence>
<dbReference type="Gene3D" id="3.30.420.10">
    <property type="entry name" value="Ribonuclease H-like superfamily/Ribonuclease H"/>
    <property type="match status" value="1"/>
</dbReference>
<feature type="binding site" evidence="14 15">
    <location>
        <position position="32"/>
    </location>
    <ligand>
        <name>a divalent metal cation</name>
        <dbReference type="ChEBI" id="CHEBI:60240"/>
    </ligand>
</feature>
<feature type="binding site" evidence="14 15">
    <location>
        <position position="33"/>
    </location>
    <ligand>
        <name>a divalent metal cation</name>
        <dbReference type="ChEBI" id="CHEBI:60240"/>
    </ligand>
</feature>
<dbReference type="Proteomes" id="UP000001695">
    <property type="component" value="Chromosome"/>
</dbReference>
<evidence type="ECO:0000256" key="3">
    <source>
        <dbReference type="ARBA" id="ARBA00004065"/>
    </source>
</evidence>
<dbReference type="KEGG" id="bid:Bind_0921"/>
<evidence type="ECO:0000256" key="14">
    <source>
        <dbReference type="HAMAP-Rule" id="MF_00052"/>
    </source>
</evidence>
<dbReference type="CDD" id="cd07182">
    <property type="entry name" value="RNase_HII_bacteria_HII_like"/>
    <property type="match status" value="1"/>
</dbReference>
<evidence type="ECO:0000256" key="7">
    <source>
        <dbReference type="ARBA" id="ARBA00019179"/>
    </source>
</evidence>
<dbReference type="InterPro" id="IPR012337">
    <property type="entry name" value="RNaseH-like_sf"/>
</dbReference>
<keyword evidence="12 14" id="KW-0378">Hydrolase</keyword>
<dbReference type="GO" id="GO:0030145">
    <property type="term" value="F:manganese ion binding"/>
    <property type="evidence" value="ECO:0007669"/>
    <property type="project" value="UniProtKB-UniRule"/>
</dbReference>
<accession>B2IHP9</accession>
<comment type="function">
    <text evidence="3 14 16">Endonuclease that specifically degrades the RNA of RNA-DNA hybrids.</text>
</comment>
<dbReference type="PANTHER" id="PTHR10954:SF18">
    <property type="entry name" value="RIBONUCLEASE HII"/>
    <property type="match status" value="1"/>
</dbReference>
<dbReference type="InterPro" id="IPR022898">
    <property type="entry name" value="RNase_HII"/>
</dbReference>
<dbReference type="STRING" id="395963.Bind_0921"/>
<dbReference type="RefSeq" id="WP_012383927.1">
    <property type="nucleotide sequence ID" value="NC_010581.1"/>
</dbReference>
<dbReference type="GO" id="GO:0006298">
    <property type="term" value="P:mismatch repair"/>
    <property type="evidence" value="ECO:0007669"/>
    <property type="project" value="TreeGrafter"/>
</dbReference>
<evidence type="ECO:0000313" key="19">
    <source>
        <dbReference type="Proteomes" id="UP000001695"/>
    </source>
</evidence>
<keyword evidence="10 14" id="KW-0479">Metal-binding</keyword>
<dbReference type="Pfam" id="PF01351">
    <property type="entry name" value="RNase_HII"/>
    <property type="match status" value="1"/>
</dbReference>
<comment type="catalytic activity">
    <reaction evidence="1 14 15 16">
        <text>Endonucleolytic cleavage to 5'-phosphomonoester.</text>
        <dbReference type="EC" id="3.1.26.4"/>
    </reaction>
</comment>
<gene>
    <name evidence="14" type="primary">rnhB</name>
    <name evidence="18" type="ordered locus">Bind_0921</name>
</gene>
<comment type="cofactor">
    <cofactor evidence="2">
        <name>Mg(2+)</name>
        <dbReference type="ChEBI" id="CHEBI:18420"/>
    </cofactor>
</comment>
<reference evidence="19" key="1">
    <citation type="submission" date="2008-03" db="EMBL/GenBank/DDBJ databases">
        <title>Complete sequence of chromosome of Beijerinckia indica subsp. indica ATCC 9039.</title>
        <authorList>
            <consortium name="US DOE Joint Genome Institute"/>
            <person name="Copeland A."/>
            <person name="Lucas S."/>
            <person name="Lapidus A."/>
            <person name="Glavina del Rio T."/>
            <person name="Dalin E."/>
            <person name="Tice H."/>
            <person name="Bruce D."/>
            <person name="Goodwin L."/>
            <person name="Pitluck S."/>
            <person name="LaButti K."/>
            <person name="Schmutz J."/>
            <person name="Larimer F."/>
            <person name="Land M."/>
            <person name="Hauser L."/>
            <person name="Kyrpides N."/>
            <person name="Mikhailova N."/>
            <person name="Dunfield P.F."/>
            <person name="Dedysh S.N."/>
            <person name="Liesack W."/>
            <person name="Saw J.H."/>
            <person name="Alam M."/>
            <person name="Chen Y."/>
            <person name="Murrell J.C."/>
            <person name="Richardson P."/>
        </authorList>
    </citation>
    <scope>NUCLEOTIDE SEQUENCE [LARGE SCALE GENOMIC DNA]</scope>
    <source>
        <strain evidence="19">ATCC 9039 / DSM 1715 / NCIMB 8712</strain>
    </source>
</reference>
<sequence>MPKETLSNPSQPDFTFEKRLRKRGFTLIAGIDEVGRGPLAGPVTAAAVILDPKNLPQGLNDSKMLSAEQREALYDLILARALAVAIACVGPGEIDRINIRQATLTAMRRTLPALALAPHYVLVDGNDLPEDLGCPGETIIKGDARSLSIAAASIVAKVARDRLMQRLSALYPAYGFENHVGYATQAHLTAIEAYGPCPIHRLSFSPFTTK</sequence>
<dbReference type="PANTHER" id="PTHR10954">
    <property type="entry name" value="RIBONUCLEASE H2 SUBUNIT A"/>
    <property type="match status" value="1"/>
</dbReference>
<protein>
    <recommendedName>
        <fullName evidence="7 14">Ribonuclease HII</fullName>
        <shortName evidence="14">RNase HII</shortName>
        <ecNumber evidence="6 14">3.1.26.4</ecNumber>
    </recommendedName>
</protein>
<evidence type="ECO:0000256" key="13">
    <source>
        <dbReference type="ARBA" id="ARBA00023211"/>
    </source>
</evidence>
<evidence type="ECO:0000256" key="12">
    <source>
        <dbReference type="ARBA" id="ARBA00022801"/>
    </source>
</evidence>
<dbReference type="InterPro" id="IPR001352">
    <property type="entry name" value="RNase_HII/HIII"/>
</dbReference>
<organism evidence="18 19">
    <name type="scientific">Beijerinckia indica subsp. indica (strain ATCC 9039 / DSM 1715 / NCIMB 8712)</name>
    <dbReference type="NCBI Taxonomy" id="395963"/>
    <lineage>
        <taxon>Bacteria</taxon>
        <taxon>Pseudomonadati</taxon>
        <taxon>Pseudomonadota</taxon>
        <taxon>Alphaproteobacteria</taxon>
        <taxon>Hyphomicrobiales</taxon>
        <taxon>Beijerinckiaceae</taxon>
        <taxon>Beijerinckia</taxon>
    </lineage>
</organism>
<keyword evidence="19" id="KW-1185">Reference proteome</keyword>
<evidence type="ECO:0000256" key="6">
    <source>
        <dbReference type="ARBA" id="ARBA00012180"/>
    </source>
</evidence>
<evidence type="ECO:0000256" key="16">
    <source>
        <dbReference type="RuleBase" id="RU003515"/>
    </source>
</evidence>
<keyword evidence="8 14" id="KW-0963">Cytoplasm</keyword>
<comment type="subcellular location">
    <subcellularLocation>
        <location evidence="4 14">Cytoplasm</location>
    </subcellularLocation>
</comment>
<evidence type="ECO:0000256" key="11">
    <source>
        <dbReference type="ARBA" id="ARBA00022759"/>
    </source>
</evidence>
<feature type="domain" description="RNase H type-2" evidence="17">
    <location>
        <begin position="26"/>
        <end position="210"/>
    </location>
</feature>
<name>B2IHP9_BEII9</name>
<evidence type="ECO:0000313" key="18">
    <source>
        <dbReference type="EMBL" id="ACB94570.1"/>
    </source>
</evidence>
<dbReference type="GO" id="GO:0003723">
    <property type="term" value="F:RNA binding"/>
    <property type="evidence" value="ECO:0007669"/>
    <property type="project" value="UniProtKB-UniRule"/>
</dbReference>
<evidence type="ECO:0000256" key="8">
    <source>
        <dbReference type="ARBA" id="ARBA00022490"/>
    </source>
</evidence>
<evidence type="ECO:0000259" key="17">
    <source>
        <dbReference type="PROSITE" id="PS51975"/>
    </source>
</evidence>
<dbReference type="GO" id="GO:0032299">
    <property type="term" value="C:ribonuclease H2 complex"/>
    <property type="evidence" value="ECO:0007669"/>
    <property type="project" value="TreeGrafter"/>
</dbReference>
<dbReference type="InterPro" id="IPR024567">
    <property type="entry name" value="RNase_HII/HIII_dom"/>
</dbReference>
<dbReference type="GO" id="GO:0004523">
    <property type="term" value="F:RNA-DNA hybrid ribonuclease activity"/>
    <property type="evidence" value="ECO:0007669"/>
    <property type="project" value="UniProtKB-UniRule"/>
</dbReference>
<comment type="similarity">
    <text evidence="5 14 16">Belongs to the RNase HII family.</text>
</comment>
<dbReference type="PROSITE" id="PS51975">
    <property type="entry name" value="RNASE_H_2"/>
    <property type="match status" value="1"/>
</dbReference>
<evidence type="ECO:0000256" key="4">
    <source>
        <dbReference type="ARBA" id="ARBA00004496"/>
    </source>
</evidence>
<keyword evidence="9 14" id="KW-0540">Nuclease</keyword>
<dbReference type="EMBL" id="CP001016">
    <property type="protein sequence ID" value="ACB94570.1"/>
    <property type="molecule type" value="Genomic_DNA"/>
</dbReference>
<dbReference type="SUPFAM" id="SSF53098">
    <property type="entry name" value="Ribonuclease H-like"/>
    <property type="match status" value="1"/>
</dbReference>
<keyword evidence="11 14" id="KW-0255">Endonuclease</keyword>
<dbReference type="HOGENOM" id="CLU_036532_3_2_5"/>
<dbReference type="NCBIfam" id="NF000594">
    <property type="entry name" value="PRK00015.1-1"/>
    <property type="match status" value="1"/>
</dbReference>
<reference evidence="18 19" key="2">
    <citation type="journal article" date="2010" name="J. Bacteriol.">
        <title>Complete genome sequence of Beijerinckia indica subsp. indica.</title>
        <authorList>
            <person name="Tamas I."/>
            <person name="Dedysh S.N."/>
            <person name="Liesack W."/>
            <person name="Stott M.B."/>
            <person name="Alam M."/>
            <person name="Murrell J.C."/>
            <person name="Dunfield P.F."/>
        </authorList>
    </citation>
    <scope>NUCLEOTIDE SEQUENCE [LARGE SCALE GENOMIC DNA]</scope>
    <source>
        <strain evidence="19">ATCC 9039 / DSM 1715 / NCIMB 8712</strain>
    </source>
</reference>
<dbReference type="HAMAP" id="MF_00052_B">
    <property type="entry name" value="RNase_HII_B"/>
    <property type="match status" value="1"/>
</dbReference>
<evidence type="ECO:0000256" key="10">
    <source>
        <dbReference type="ARBA" id="ARBA00022723"/>
    </source>
</evidence>
<dbReference type="GO" id="GO:0043137">
    <property type="term" value="P:DNA replication, removal of RNA primer"/>
    <property type="evidence" value="ECO:0007669"/>
    <property type="project" value="TreeGrafter"/>
</dbReference>
<dbReference type="NCBIfam" id="NF000595">
    <property type="entry name" value="PRK00015.1-3"/>
    <property type="match status" value="1"/>
</dbReference>
<evidence type="ECO:0000256" key="5">
    <source>
        <dbReference type="ARBA" id="ARBA00007383"/>
    </source>
</evidence>
<dbReference type="InterPro" id="IPR036397">
    <property type="entry name" value="RNaseH_sf"/>
</dbReference>
<dbReference type="FunFam" id="3.30.420.10:FF:000006">
    <property type="entry name" value="Ribonuclease HII"/>
    <property type="match status" value="1"/>
</dbReference>
<comment type="cofactor">
    <cofactor evidence="14 15">
        <name>Mn(2+)</name>
        <dbReference type="ChEBI" id="CHEBI:29035"/>
    </cofactor>
    <cofactor evidence="14 15">
        <name>Mg(2+)</name>
        <dbReference type="ChEBI" id="CHEBI:18420"/>
    </cofactor>
    <text evidence="14 15">Manganese or magnesium. Binds 1 divalent metal ion per monomer in the absence of substrate. May bind a second metal ion after substrate binding.</text>
</comment>
<dbReference type="AlphaFoldDB" id="B2IHP9"/>
<evidence type="ECO:0000256" key="9">
    <source>
        <dbReference type="ARBA" id="ARBA00022722"/>
    </source>
</evidence>
<dbReference type="GO" id="GO:0005737">
    <property type="term" value="C:cytoplasm"/>
    <property type="evidence" value="ECO:0007669"/>
    <property type="project" value="UniProtKB-SubCell"/>
</dbReference>
<dbReference type="eggNOG" id="COG0164">
    <property type="taxonomic scope" value="Bacteria"/>
</dbReference>
<feature type="binding site" evidence="14 15">
    <location>
        <position position="124"/>
    </location>
    <ligand>
        <name>a divalent metal cation</name>
        <dbReference type="ChEBI" id="CHEBI:60240"/>
    </ligand>
</feature>
<proteinExistence type="inferred from homology"/>
<evidence type="ECO:0000256" key="15">
    <source>
        <dbReference type="PROSITE-ProRule" id="PRU01319"/>
    </source>
</evidence>